<comment type="caution">
    <text evidence="3">The sequence shown here is derived from an EMBL/GenBank/DDBJ whole genome shotgun (WGS) entry which is preliminary data.</text>
</comment>
<protein>
    <submittedName>
        <fullName evidence="3">Excinuclease ABC subunit C</fullName>
    </submittedName>
</protein>
<dbReference type="Pfam" id="PF01541">
    <property type="entry name" value="GIY-YIG"/>
    <property type="match status" value="1"/>
</dbReference>
<gene>
    <name evidence="3" type="ORF">B5K10_00220</name>
</gene>
<feature type="domain" description="GIY-YIG" evidence="2">
    <location>
        <begin position="1"/>
        <end position="80"/>
    </location>
</feature>
<dbReference type="InterPro" id="IPR050190">
    <property type="entry name" value="UPF0213_domain"/>
</dbReference>
<dbReference type="InterPro" id="IPR000305">
    <property type="entry name" value="GIY-YIG_endonuc"/>
</dbReference>
<proteinExistence type="inferred from homology"/>
<dbReference type="AlphaFoldDB" id="A0A3E1C0P3"/>
<dbReference type="PANTHER" id="PTHR34477:SF1">
    <property type="entry name" value="UPF0213 PROTEIN YHBQ"/>
    <property type="match status" value="1"/>
</dbReference>
<dbReference type="RefSeq" id="WP_116271908.1">
    <property type="nucleotide sequence ID" value="NZ_KZ859521.1"/>
</dbReference>
<dbReference type="Gene3D" id="3.40.1440.10">
    <property type="entry name" value="GIY-YIG endonuclease"/>
    <property type="match status" value="1"/>
</dbReference>
<accession>A0A3E1C0P3</accession>
<organism evidence="3 4">
    <name type="scientific">Rhizobium leguminosarum bv. trifolii</name>
    <dbReference type="NCBI Taxonomy" id="386"/>
    <lineage>
        <taxon>Bacteria</taxon>
        <taxon>Pseudomonadati</taxon>
        <taxon>Pseudomonadota</taxon>
        <taxon>Alphaproteobacteria</taxon>
        <taxon>Hyphomicrobiales</taxon>
        <taxon>Rhizobiaceae</taxon>
        <taxon>Rhizobium/Agrobacterium group</taxon>
        <taxon>Rhizobium</taxon>
    </lineage>
</organism>
<dbReference type="Proteomes" id="UP000256748">
    <property type="component" value="Unassembled WGS sequence"/>
</dbReference>
<dbReference type="InterPro" id="IPR035901">
    <property type="entry name" value="GIY-YIG_endonuc_sf"/>
</dbReference>
<dbReference type="SUPFAM" id="SSF82771">
    <property type="entry name" value="GIY-YIG endonuclease"/>
    <property type="match status" value="1"/>
</dbReference>
<comment type="similarity">
    <text evidence="1">Belongs to the UPF0213 family.</text>
</comment>
<evidence type="ECO:0000313" key="3">
    <source>
        <dbReference type="EMBL" id="RFC00796.1"/>
    </source>
</evidence>
<dbReference type="PROSITE" id="PS50164">
    <property type="entry name" value="GIY_YIG"/>
    <property type="match status" value="1"/>
</dbReference>
<dbReference type="EMBL" id="NAOO01000001">
    <property type="protein sequence ID" value="RFC00796.1"/>
    <property type="molecule type" value="Genomic_DNA"/>
</dbReference>
<dbReference type="PANTHER" id="PTHR34477">
    <property type="entry name" value="UPF0213 PROTEIN YHBQ"/>
    <property type="match status" value="1"/>
</dbReference>
<reference evidence="3 4" key="1">
    <citation type="submission" date="2017-03" db="EMBL/GenBank/DDBJ databases">
        <title>Genome analysis of Rhizobial strains effectives or ineffectives for nitrogen fixation isolated from bean seeds.</title>
        <authorList>
            <person name="Peralta H."/>
            <person name="Aguilar-Vera A."/>
            <person name="Mora Y."/>
            <person name="Vargas-Lagunas C."/>
            <person name="Girard L."/>
            <person name="Mora J."/>
        </authorList>
    </citation>
    <scope>NUCLEOTIDE SEQUENCE [LARGE SCALE GENOMIC DNA]</scope>
    <source>
        <strain evidence="3 4">CCGM5</strain>
    </source>
</reference>
<name>A0A3E1C0P3_RHILT</name>
<evidence type="ECO:0000313" key="4">
    <source>
        <dbReference type="Proteomes" id="UP000256748"/>
    </source>
</evidence>
<evidence type="ECO:0000259" key="2">
    <source>
        <dbReference type="PROSITE" id="PS50164"/>
    </source>
</evidence>
<evidence type="ECO:0000256" key="1">
    <source>
        <dbReference type="ARBA" id="ARBA00007435"/>
    </source>
</evidence>
<sequence length="96" mass="11033">MWYVYILRSVDFPDREYTGSTADLKQRLSAHNAGKSTHTAKFAPWNLLWYCAFPDKHKALEFETYLKSHSGRAFASKRLVQPNLASDRLANQGDPE</sequence>
<dbReference type="CDD" id="cd10449">
    <property type="entry name" value="GIY-YIG_SLX1_like"/>
    <property type="match status" value="1"/>
</dbReference>